<keyword evidence="1" id="KW-0472">Membrane</keyword>
<organism evidence="2 3">
    <name type="scientific">Choiromyces venosus 120613-1</name>
    <dbReference type="NCBI Taxonomy" id="1336337"/>
    <lineage>
        <taxon>Eukaryota</taxon>
        <taxon>Fungi</taxon>
        <taxon>Dikarya</taxon>
        <taxon>Ascomycota</taxon>
        <taxon>Pezizomycotina</taxon>
        <taxon>Pezizomycetes</taxon>
        <taxon>Pezizales</taxon>
        <taxon>Tuberaceae</taxon>
        <taxon>Choiromyces</taxon>
    </lineage>
</organism>
<evidence type="ECO:0000313" key="3">
    <source>
        <dbReference type="Proteomes" id="UP000276215"/>
    </source>
</evidence>
<dbReference type="AlphaFoldDB" id="A0A3N4JX12"/>
<keyword evidence="1" id="KW-1133">Transmembrane helix</keyword>
<evidence type="ECO:0000313" key="2">
    <source>
        <dbReference type="EMBL" id="RPB02880.1"/>
    </source>
</evidence>
<proteinExistence type="predicted"/>
<name>A0A3N4JX12_9PEZI</name>
<dbReference type="Proteomes" id="UP000276215">
    <property type="component" value="Unassembled WGS sequence"/>
</dbReference>
<reference evidence="2 3" key="1">
    <citation type="journal article" date="2018" name="Nat. Ecol. Evol.">
        <title>Pezizomycetes genomes reveal the molecular basis of ectomycorrhizal truffle lifestyle.</title>
        <authorList>
            <person name="Murat C."/>
            <person name="Payen T."/>
            <person name="Noel B."/>
            <person name="Kuo A."/>
            <person name="Morin E."/>
            <person name="Chen J."/>
            <person name="Kohler A."/>
            <person name="Krizsan K."/>
            <person name="Balestrini R."/>
            <person name="Da Silva C."/>
            <person name="Montanini B."/>
            <person name="Hainaut M."/>
            <person name="Levati E."/>
            <person name="Barry K.W."/>
            <person name="Belfiori B."/>
            <person name="Cichocki N."/>
            <person name="Clum A."/>
            <person name="Dockter R.B."/>
            <person name="Fauchery L."/>
            <person name="Guy J."/>
            <person name="Iotti M."/>
            <person name="Le Tacon F."/>
            <person name="Lindquist E.A."/>
            <person name="Lipzen A."/>
            <person name="Malagnac F."/>
            <person name="Mello A."/>
            <person name="Molinier V."/>
            <person name="Miyauchi S."/>
            <person name="Poulain J."/>
            <person name="Riccioni C."/>
            <person name="Rubini A."/>
            <person name="Sitrit Y."/>
            <person name="Splivallo R."/>
            <person name="Traeger S."/>
            <person name="Wang M."/>
            <person name="Zifcakova L."/>
            <person name="Wipf D."/>
            <person name="Zambonelli A."/>
            <person name="Paolocci F."/>
            <person name="Nowrousian M."/>
            <person name="Ottonello S."/>
            <person name="Baldrian P."/>
            <person name="Spatafora J.W."/>
            <person name="Henrissat B."/>
            <person name="Nagy L.G."/>
            <person name="Aury J.M."/>
            <person name="Wincker P."/>
            <person name="Grigoriev I.V."/>
            <person name="Bonfante P."/>
            <person name="Martin F.M."/>
        </authorList>
    </citation>
    <scope>NUCLEOTIDE SEQUENCE [LARGE SCALE GENOMIC DNA]</scope>
    <source>
        <strain evidence="2 3">120613-1</strain>
    </source>
</reference>
<keyword evidence="1" id="KW-0812">Transmembrane</keyword>
<accession>A0A3N4JX12</accession>
<gene>
    <name evidence="2" type="ORF">L873DRAFT_1801400</name>
</gene>
<feature type="transmembrane region" description="Helical" evidence="1">
    <location>
        <begin position="46"/>
        <end position="70"/>
    </location>
</feature>
<keyword evidence="3" id="KW-1185">Reference proteome</keyword>
<evidence type="ECO:0000256" key="1">
    <source>
        <dbReference type="SAM" id="Phobius"/>
    </source>
</evidence>
<dbReference type="EMBL" id="ML120365">
    <property type="protein sequence ID" value="RPB02880.1"/>
    <property type="molecule type" value="Genomic_DNA"/>
</dbReference>
<protein>
    <submittedName>
        <fullName evidence="2">Uncharacterized protein</fullName>
    </submittedName>
</protein>
<sequence>MQNGKKKKKSNENIITTEYNRFTKTESISVSEKPTYPRIDNRQQPIIDSVVVVVMMVEVIKMMIVVRVFCDRAFDSMIRRLL</sequence>